<dbReference type="EMBL" id="JBBHLI010000003">
    <property type="protein sequence ID" value="MEK9500827.1"/>
    <property type="molecule type" value="Genomic_DNA"/>
</dbReference>
<dbReference type="Proteomes" id="UP001484239">
    <property type="component" value="Unassembled WGS sequence"/>
</dbReference>
<evidence type="ECO:0000313" key="3">
    <source>
        <dbReference type="Proteomes" id="UP001484239"/>
    </source>
</evidence>
<sequence>MRTLLAAATVLGLLLPSTGSAQGIAEVMEAIRVGGGWISLPVEGGRAKMTTMTLPSAGRTLRGCLEIWPGHTGRWLVKVRDTYGNGRIEADARPADDIPFTYTTGMMAQLDVEVQWSEPRDTTLMVWVGLHSPRRDRDPCEPVYPEAGNR</sequence>
<organism evidence="2 3">
    <name type="scientific">Gaopeijia maritima</name>
    <dbReference type="NCBI Taxonomy" id="3119007"/>
    <lineage>
        <taxon>Bacteria</taxon>
        <taxon>Pseudomonadati</taxon>
        <taxon>Gemmatimonadota</taxon>
        <taxon>Longimicrobiia</taxon>
        <taxon>Gaopeijiales</taxon>
        <taxon>Gaopeijiaceae</taxon>
        <taxon>Gaopeijia</taxon>
    </lineage>
</organism>
<feature type="chain" id="PRO_5047103326" evidence="1">
    <location>
        <begin position="22"/>
        <end position="150"/>
    </location>
</feature>
<evidence type="ECO:0000256" key="1">
    <source>
        <dbReference type="SAM" id="SignalP"/>
    </source>
</evidence>
<name>A0ABU9E9T2_9BACT</name>
<accession>A0ABU9E9T2</accession>
<gene>
    <name evidence="2" type="ORF">WI372_07550</name>
</gene>
<reference evidence="2 3" key="1">
    <citation type="submission" date="2024-02" db="EMBL/GenBank/DDBJ databases">
        <title>A novel Gemmatimonadota bacterium.</title>
        <authorList>
            <person name="Du Z.-J."/>
            <person name="Ye Y.-Q."/>
        </authorList>
    </citation>
    <scope>NUCLEOTIDE SEQUENCE [LARGE SCALE GENOMIC DNA]</scope>
    <source>
        <strain evidence="2 3">DH-20</strain>
    </source>
</reference>
<comment type="caution">
    <text evidence="2">The sequence shown here is derived from an EMBL/GenBank/DDBJ whole genome shotgun (WGS) entry which is preliminary data.</text>
</comment>
<dbReference type="RefSeq" id="WP_405284193.1">
    <property type="nucleotide sequence ID" value="NZ_CP144380.1"/>
</dbReference>
<evidence type="ECO:0000313" key="2">
    <source>
        <dbReference type="EMBL" id="MEK9500827.1"/>
    </source>
</evidence>
<protein>
    <submittedName>
        <fullName evidence="2">Uncharacterized protein</fullName>
    </submittedName>
</protein>
<feature type="signal peptide" evidence="1">
    <location>
        <begin position="1"/>
        <end position="21"/>
    </location>
</feature>
<keyword evidence="3" id="KW-1185">Reference proteome</keyword>
<keyword evidence="1" id="KW-0732">Signal</keyword>
<proteinExistence type="predicted"/>